<dbReference type="InterPro" id="IPR036390">
    <property type="entry name" value="WH_DNA-bd_sf"/>
</dbReference>
<dbReference type="GO" id="GO:0043565">
    <property type="term" value="F:sequence-specific DNA binding"/>
    <property type="evidence" value="ECO:0007669"/>
    <property type="project" value="TreeGrafter"/>
</dbReference>
<dbReference type="GO" id="GO:0006351">
    <property type="term" value="P:DNA-templated transcription"/>
    <property type="evidence" value="ECO:0007669"/>
    <property type="project" value="TreeGrafter"/>
</dbReference>
<feature type="domain" description="HTH lysR-type" evidence="5">
    <location>
        <begin position="28"/>
        <end position="85"/>
    </location>
</feature>
<dbReference type="InterPro" id="IPR000847">
    <property type="entry name" value="LysR_HTH_N"/>
</dbReference>
<dbReference type="InterPro" id="IPR036388">
    <property type="entry name" value="WH-like_DNA-bd_sf"/>
</dbReference>
<comment type="similarity">
    <text evidence="1">Belongs to the LysR transcriptional regulatory family.</text>
</comment>
<dbReference type="HOGENOM" id="CLU_039613_16_2_6"/>
<dbReference type="InterPro" id="IPR005119">
    <property type="entry name" value="LysR_subst-bd"/>
</dbReference>
<dbReference type="Proteomes" id="UP000000238">
    <property type="component" value="Chromosome"/>
</dbReference>
<evidence type="ECO:0000256" key="3">
    <source>
        <dbReference type="ARBA" id="ARBA00023125"/>
    </source>
</evidence>
<keyword evidence="3" id="KW-0238">DNA-binding</keyword>
<keyword evidence="7" id="KW-1185">Reference proteome</keyword>
<dbReference type="Gene3D" id="3.40.190.290">
    <property type="match status" value="1"/>
</dbReference>
<dbReference type="PANTHER" id="PTHR30537:SF5">
    <property type="entry name" value="HTH-TYPE TRANSCRIPTIONAL ACTIVATOR TTDR-RELATED"/>
    <property type="match status" value="1"/>
</dbReference>
<dbReference type="PANTHER" id="PTHR30537">
    <property type="entry name" value="HTH-TYPE TRANSCRIPTIONAL REGULATOR"/>
    <property type="match status" value="1"/>
</dbReference>
<dbReference type="SUPFAM" id="SSF53850">
    <property type="entry name" value="Periplasmic binding protein-like II"/>
    <property type="match status" value="1"/>
</dbReference>
<evidence type="ECO:0000313" key="7">
    <source>
        <dbReference type="Proteomes" id="UP000000238"/>
    </source>
</evidence>
<dbReference type="eggNOG" id="COG0583">
    <property type="taxonomic scope" value="Bacteria"/>
</dbReference>
<keyword evidence="2" id="KW-0805">Transcription regulation</keyword>
<evidence type="ECO:0000256" key="1">
    <source>
        <dbReference type="ARBA" id="ARBA00009437"/>
    </source>
</evidence>
<dbReference type="Pfam" id="PF03466">
    <property type="entry name" value="LysR_substrate"/>
    <property type="match status" value="1"/>
</dbReference>
<dbReference type="SUPFAM" id="SSF46785">
    <property type="entry name" value="Winged helix' DNA-binding domain"/>
    <property type="match status" value="1"/>
</dbReference>
<dbReference type="FunFam" id="3.40.190.290:FF:000001">
    <property type="entry name" value="Transcriptional regulator, LysR family"/>
    <property type="match status" value="1"/>
</dbReference>
<evidence type="ECO:0000259" key="5">
    <source>
        <dbReference type="PROSITE" id="PS50931"/>
    </source>
</evidence>
<dbReference type="KEGG" id="hch:HCH_01192"/>
<evidence type="ECO:0000256" key="4">
    <source>
        <dbReference type="ARBA" id="ARBA00023163"/>
    </source>
</evidence>
<dbReference type="AlphaFoldDB" id="Q2SMQ7"/>
<dbReference type="Gene3D" id="1.10.10.10">
    <property type="entry name" value="Winged helix-like DNA-binding domain superfamily/Winged helix DNA-binding domain"/>
    <property type="match status" value="1"/>
</dbReference>
<dbReference type="STRING" id="349521.HCH_01192"/>
<dbReference type="GO" id="GO:0003700">
    <property type="term" value="F:DNA-binding transcription factor activity"/>
    <property type="evidence" value="ECO:0007669"/>
    <property type="project" value="InterPro"/>
</dbReference>
<dbReference type="InterPro" id="IPR058163">
    <property type="entry name" value="LysR-type_TF_proteobact-type"/>
</dbReference>
<dbReference type="PROSITE" id="PS50931">
    <property type="entry name" value="HTH_LYSR"/>
    <property type="match status" value="1"/>
</dbReference>
<evidence type="ECO:0000256" key="2">
    <source>
        <dbReference type="ARBA" id="ARBA00023015"/>
    </source>
</evidence>
<dbReference type="EMBL" id="CP000155">
    <property type="protein sequence ID" value="ABC28067.1"/>
    <property type="molecule type" value="Genomic_DNA"/>
</dbReference>
<dbReference type="Pfam" id="PF00126">
    <property type="entry name" value="HTH_1"/>
    <property type="match status" value="1"/>
</dbReference>
<gene>
    <name evidence="6" type="ordered locus">HCH_01192</name>
</gene>
<protein>
    <submittedName>
        <fullName evidence="6">Transcriptional regulator</fullName>
    </submittedName>
</protein>
<organism evidence="6 7">
    <name type="scientific">Hahella chejuensis (strain KCTC 2396)</name>
    <dbReference type="NCBI Taxonomy" id="349521"/>
    <lineage>
        <taxon>Bacteria</taxon>
        <taxon>Pseudomonadati</taxon>
        <taxon>Pseudomonadota</taxon>
        <taxon>Gammaproteobacteria</taxon>
        <taxon>Oceanospirillales</taxon>
        <taxon>Hahellaceae</taxon>
        <taxon>Hahella</taxon>
    </lineage>
</organism>
<keyword evidence="4" id="KW-0804">Transcription</keyword>
<evidence type="ECO:0000313" key="6">
    <source>
        <dbReference type="EMBL" id="ABC28067.1"/>
    </source>
</evidence>
<name>Q2SMQ7_HAHCH</name>
<dbReference type="CDD" id="cd08422">
    <property type="entry name" value="PBP2_CrgA_like"/>
    <property type="match status" value="1"/>
</dbReference>
<dbReference type="FunFam" id="1.10.10.10:FF:000001">
    <property type="entry name" value="LysR family transcriptional regulator"/>
    <property type="match status" value="1"/>
</dbReference>
<sequence>MRQYTKGKRYLCNGLGAGPGNNKEAYMDKLAGLTAFVNVAEAESFAKAAREMGLSRSQVNRRVIALEDELGVTLLARTTRHVSLTPTGQAFYLRAKSILNDLREAETAIQSDHAEPQGDLKINAPMSFGTMHLSSALADFMTRYPNIRVHLVLDDRFVDPVSEGFDITVRVAETREAPSLIEHTIVEAKRLLCASPGYLQQHGRPRTIKELASRPCLHYGNLASGYTWRLRRGDAPETSVRVNGVLCCNNAEALRDAAVAGLGVALLPTFIAGPELQTGRLVSVLPEYQAPPVYLSLLYPPNRHLAARVRVFVKFMQARFGDQPYWDLFS</sequence>
<proteinExistence type="inferred from homology"/>
<accession>Q2SMQ7</accession>
<reference evidence="6 7" key="1">
    <citation type="journal article" date="2005" name="Nucleic Acids Res.">
        <title>Genomic blueprint of Hahella chejuensis, a marine microbe producing an algicidal agent.</title>
        <authorList>
            <person name="Jeong H."/>
            <person name="Yim J.H."/>
            <person name="Lee C."/>
            <person name="Choi S.-H."/>
            <person name="Park Y.K."/>
            <person name="Yoon S.H."/>
            <person name="Hur C.-G."/>
            <person name="Kang H.-Y."/>
            <person name="Kim D."/>
            <person name="Lee H.H."/>
            <person name="Park K.H."/>
            <person name="Park S.-H."/>
            <person name="Park H.-S."/>
            <person name="Lee H.K."/>
            <person name="Oh T.K."/>
            <person name="Kim J.F."/>
        </authorList>
    </citation>
    <scope>NUCLEOTIDE SEQUENCE [LARGE SCALE GENOMIC DNA]</scope>
    <source>
        <strain evidence="6 7">KCTC 2396</strain>
    </source>
</reference>